<dbReference type="Proteomes" id="UP000433483">
    <property type="component" value="Unassembled WGS sequence"/>
</dbReference>
<dbReference type="EMBL" id="QXGC01000081">
    <property type="protein sequence ID" value="KAE9250865.1"/>
    <property type="molecule type" value="Genomic_DNA"/>
</dbReference>
<evidence type="ECO:0000313" key="10">
    <source>
        <dbReference type="Proteomes" id="UP000437068"/>
    </source>
</evidence>
<dbReference type="EMBL" id="QXGE01000105">
    <property type="protein sequence ID" value="KAE9324574.1"/>
    <property type="molecule type" value="Genomic_DNA"/>
</dbReference>
<dbReference type="Proteomes" id="UP000460718">
    <property type="component" value="Unassembled WGS sequence"/>
</dbReference>
<evidence type="ECO:0000313" key="12">
    <source>
        <dbReference type="Proteomes" id="UP000441208"/>
    </source>
</evidence>
<evidence type="ECO:0000313" key="3">
    <source>
        <dbReference type="EMBL" id="KAE9132269.1"/>
    </source>
</evidence>
<evidence type="ECO:0000313" key="13">
    <source>
        <dbReference type="Proteomes" id="UP000460718"/>
    </source>
</evidence>
<dbReference type="Proteomes" id="UP000476176">
    <property type="component" value="Unassembled WGS sequence"/>
</dbReference>
<evidence type="ECO:0000313" key="9">
    <source>
        <dbReference type="Proteomes" id="UP000433483"/>
    </source>
</evidence>
<evidence type="ECO:0000313" key="2">
    <source>
        <dbReference type="EMBL" id="KAE9025473.1"/>
    </source>
</evidence>
<accession>A0A6A3MB63</accession>
<dbReference type="EMBL" id="QXGD01000130">
    <property type="protein sequence ID" value="KAE9251509.1"/>
    <property type="molecule type" value="Genomic_DNA"/>
</dbReference>
<dbReference type="Proteomes" id="UP000441208">
    <property type="component" value="Unassembled WGS sequence"/>
</dbReference>
<evidence type="ECO:0000313" key="11">
    <source>
        <dbReference type="Proteomes" id="UP000440367"/>
    </source>
</evidence>
<dbReference type="OrthoDB" id="10396676at2759"/>
<evidence type="ECO:0000313" key="14">
    <source>
        <dbReference type="Proteomes" id="UP000476176"/>
    </source>
</evidence>
<protein>
    <submittedName>
        <fullName evidence="2">Uncharacterized protein</fullName>
    </submittedName>
</protein>
<dbReference type="Proteomes" id="UP000440367">
    <property type="component" value="Unassembled WGS sequence"/>
</dbReference>
<dbReference type="EMBL" id="QXFW01000096">
    <property type="protein sequence ID" value="KAE9025473.1"/>
    <property type="molecule type" value="Genomic_DNA"/>
</dbReference>
<dbReference type="Proteomes" id="UP000429523">
    <property type="component" value="Unassembled WGS sequence"/>
</dbReference>
<gene>
    <name evidence="7" type="ORF">PF001_g3372</name>
    <name evidence="6" type="ORF">PF002_g4244</name>
    <name evidence="5" type="ORF">PF004_g2761</name>
    <name evidence="4" type="ORF">PF005_g3832</name>
    <name evidence="3" type="ORF">PF007_g3804</name>
    <name evidence="1" type="ORF">PF009_g4174</name>
    <name evidence="2" type="ORF">PF011_g3024</name>
</gene>
<keyword evidence="9" id="KW-1185">Reference proteome</keyword>
<dbReference type="AlphaFoldDB" id="A0A6A3MB63"/>
<dbReference type="Proteomes" id="UP000437068">
    <property type="component" value="Unassembled WGS sequence"/>
</dbReference>
<sequence>MAETVKVQPNSGDQKAFVPTISSYPATGYPYTTWWA</sequence>
<comment type="caution">
    <text evidence="2">The sequence shown here is derived from an EMBL/GenBank/DDBJ whole genome shotgun (WGS) entry which is preliminary data.</text>
</comment>
<evidence type="ECO:0000313" key="1">
    <source>
        <dbReference type="EMBL" id="KAE8946191.1"/>
    </source>
</evidence>
<organism evidence="2 13">
    <name type="scientific">Phytophthora fragariae</name>
    <dbReference type="NCBI Taxonomy" id="53985"/>
    <lineage>
        <taxon>Eukaryota</taxon>
        <taxon>Sar</taxon>
        <taxon>Stramenopiles</taxon>
        <taxon>Oomycota</taxon>
        <taxon>Peronosporomycetes</taxon>
        <taxon>Peronosporales</taxon>
        <taxon>Peronosporaceae</taxon>
        <taxon>Phytophthora</taxon>
    </lineage>
</organism>
<proteinExistence type="predicted"/>
<evidence type="ECO:0000313" key="5">
    <source>
        <dbReference type="EMBL" id="KAE9250865.1"/>
    </source>
</evidence>
<dbReference type="EMBL" id="QXGB01000117">
    <property type="protein sequence ID" value="KAE9229550.1"/>
    <property type="molecule type" value="Genomic_DNA"/>
</dbReference>
<reference evidence="13 14" key="1">
    <citation type="submission" date="2018-09" db="EMBL/GenBank/DDBJ databases">
        <title>Genomic investigation of the strawberry pathogen Phytophthora fragariae indicates pathogenicity is determined by transcriptional variation in three key races.</title>
        <authorList>
            <person name="Adams T.M."/>
            <person name="Armitage A.D."/>
            <person name="Sobczyk M.K."/>
            <person name="Bates H.J."/>
            <person name="Dunwell J.M."/>
            <person name="Nellist C.F."/>
            <person name="Harrison R.J."/>
        </authorList>
    </citation>
    <scope>NUCLEOTIDE SEQUENCE [LARGE SCALE GENOMIC DNA]</scope>
    <source>
        <strain evidence="7 10">A4</strain>
        <strain evidence="6 11">BC-1</strain>
        <strain evidence="5 14">BC-23</strain>
        <strain evidence="4 9">NOV-27</strain>
        <strain evidence="3 12">NOV-71</strain>
        <strain evidence="1 8">NOV-9</strain>
        <strain evidence="2 13">SCRP245</strain>
    </source>
</reference>
<evidence type="ECO:0000313" key="6">
    <source>
        <dbReference type="EMBL" id="KAE9251509.1"/>
    </source>
</evidence>
<evidence type="ECO:0000313" key="7">
    <source>
        <dbReference type="EMBL" id="KAE9324574.1"/>
    </source>
</evidence>
<evidence type="ECO:0000313" key="4">
    <source>
        <dbReference type="EMBL" id="KAE9229550.1"/>
    </source>
</evidence>
<evidence type="ECO:0000313" key="8">
    <source>
        <dbReference type="Proteomes" id="UP000429523"/>
    </source>
</evidence>
<name>A0A6A3MB63_9STRA</name>
<dbReference type="EMBL" id="QXGF01000127">
    <property type="protein sequence ID" value="KAE8946191.1"/>
    <property type="molecule type" value="Genomic_DNA"/>
</dbReference>
<dbReference type="EMBL" id="QXFZ01000116">
    <property type="protein sequence ID" value="KAE9132269.1"/>
    <property type="molecule type" value="Genomic_DNA"/>
</dbReference>